<protein>
    <submittedName>
        <fullName evidence="1">Uncharacterized protein</fullName>
    </submittedName>
</protein>
<dbReference type="EMBL" id="MU155178">
    <property type="protein sequence ID" value="KAF9481461.1"/>
    <property type="molecule type" value="Genomic_DNA"/>
</dbReference>
<reference evidence="1" key="1">
    <citation type="submission" date="2020-11" db="EMBL/GenBank/DDBJ databases">
        <authorList>
            <consortium name="DOE Joint Genome Institute"/>
            <person name="Ahrendt S."/>
            <person name="Riley R."/>
            <person name="Andreopoulos W."/>
            <person name="Labutti K."/>
            <person name="Pangilinan J."/>
            <person name="Ruiz-Duenas F.J."/>
            <person name="Barrasa J.M."/>
            <person name="Sanchez-Garcia M."/>
            <person name="Camarero S."/>
            <person name="Miyauchi S."/>
            <person name="Serrano A."/>
            <person name="Linde D."/>
            <person name="Babiker R."/>
            <person name="Drula E."/>
            <person name="Ayuso-Fernandez I."/>
            <person name="Pacheco R."/>
            <person name="Padilla G."/>
            <person name="Ferreira P."/>
            <person name="Barriuso J."/>
            <person name="Kellner H."/>
            <person name="Castanera R."/>
            <person name="Alfaro M."/>
            <person name="Ramirez L."/>
            <person name="Pisabarro A.G."/>
            <person name="Kuo A."/>
            <person name="Tritt A."/>
            <person name="Lipzen A."/>
            <person name="He G."/>
            <person name="Yan M."/>
            <person name="Ng V."/>
            <person name="Cullen D."/>
            <person name="Martin F."/>
            <person name="Rosso M.-N."/>
            <person name="Henrissat B."/>
            <person name="Hibbett D."/>
            <person name="Martinez A.T."/>
            <person name="Grigoriev I.V."/>
        </authorList>
    </citation>
    <scope>NUCLEOTIDE SEQUENCE</scope>
    <source>
        <strain evidence="1">CIRM-BRFM 674</strain>
    </source>
</reference>
<keyword evidence="2" id="KW-1185">Reference proteome</keyword>
<name>A0A9P6CV90_9AGAR</name>
<evidence type="ECO:0000313" key="1">
    <source>
        <dbReference type="EMBL" id="KAF9481461.1"/>
    </source>
</evidence>
<proteinExistence type="predicted"/>
<accession>A0A9P6CV90</accession>
<sequence length="193" mass="21975">MVDRIPIFCTAEIPEEILSSFIACTEDAISENHWPESKPVDYVVFMTTLDPGTRVADNAFAPMGAFASPFLGWTLEQLRDWFRVHCDPKSGDYSRYTFIVLDDQSVKDETCLLVDHHDSTVISSLRADFYAPLPEALGIEYRGAWMEEGILGSFMRSGIVMTKENMKLAMNGGLYIERGEVKLDQAWKDFRNW</sequence>
<gene>
    <name evidence="1" type="ORF">BDN70DRAFT_991865</name>
</gene>
<comment type="caution">
    <text evidence="1">The sequence shown here is derived from an EMBL/GenBank/DDBJ whole genome shotgun (WGS) entry which is preliminary data.</text>
</comment>
<dbReference type="AlphaFoldDB" id="A0A9P6CV90"/>
<dbReference type="OrthoDB" id="2867594at2759"/>
<dbReference type="Proteomes" id="UP000807469">
    <property type="component" value="Unassembled WGS sequence"/>
</dbReference>
<organism evidence="1 2">
    <name type="scientific">Pholiota conissans</name>
    <dbReference type="NCBI Taxonomy" id="109636"/>
    <lineage>
        <taxon>Eukaryota</taxon>
        <taxon>Fungi</taxon>
        <taxon>Dikarya</taxon>
        <taxon>Basidiomycota</taxon>
        <taxon>Agaricomycotina</taxon>
        <taxon>Agaricomycetes</taxon>
        <taxon>Agaricomycetidae</taxon>
        <taxon>Agaricales</taxon>
        <taxon>Agaricineae</taxon>
        <taxon>Strophariaceae</taxon>
        <taxon>Pholiota</taxon>
    </lineage>
</organism>
<evidence type="ECO:0000313" key="2">
    <source>
        <dbReference type="Proteomes" id="UP000807469"/>
    </source>
</evidence>